<evidence type="ECO:0000256" key="1">
    <source>
        <dbReference type="SAM" id="Coils"/>
    </source>
</evidence>
<reference evidence="2" key="1">
    <citation type="submission" date="2013-02" db="EMBL/GenBank/DDBJ databases">
        <title>Immune-Related transcriptome of Coptotermes formosanus Shiraki workers: the defense mechanism.</title>
        <authorList>
            <person name="Hussain A."/>
            <person name="Li Y.F."/>
            <person name="Wen S.Y."/>
        </authorList>
    </citation>
    <scope>NUCLEOTIDE SEQUENCE</scope>
</reference>
<keyword evidence="1" id="KW-0175">Coiled coil</keyword>
<dbReference type="EMBL" id="KC632410">
    <property type="protein sequence ID" value="AGM32224.1"/>
    <property type="molecule type" value="mRNA"/>
</dbReference>
<protein>
    <submittedName>
        <fullName evidence="2">Uncharacterized protein</fullName>
    </submittedName>
</protein>
<organism evidence="2">
    <name type="scientific">Coptotermes formosanus</name>
    <name type="common">Formosan subterranean termite</name>
    <dbReference type="NCBI Taxonomy" id="36987"/>
    <lineage>
        <taxon>Eukaryota</taxon>
        <taxon>Metazoa</taxon>
        <taxon>Ecdysozoa</taxon>
        <taxon>Arthropoda</taxon>
        <taxon>Hexapoda</taxon>
        <taxon>Insecta</taxon>
        <taxon>Pterygota</taxon>
        <taxon>Neoptera</taxon>
        <taxon>Polyneoptera</taxon>
        <taxon>Dictyoptera</taxon>
        <taxon>Blattodea</taxon>
        <taxon>Blattoidea</taxon>
        <taxon>Termitoidae</taxon>
        <taxon>Rhinotermitidae</taxon>
        <taxon>Coptotermes</taxon>
    </lineage>
</organism>
<name>R4UJI3_COPFO</name>
<feature type="coiled-coil region" evidence="1">
    <location>
        <begin position="81"/>
        <end position="111"/>
    </location>
</feature>
<feature type="coiled-coil region" evidence="1">
    <location>
        <begin position="18"/>
        <end position="52"/>
    </location>
</feature>
<accession>R4UJI3</accession>
<evidence type="ECO:0000313" key="2">
    <source>
        <dbReference type="EMBL" id="AGM32224.1"/>
    </source>
</evidence>
<proteinExistence type="evidence at transcript level"/>
<dbReference type="AlphaFoldDB" id="R4UJI3"/>
<sequence>MDFDESQMHDSNAVVHAMSYLQAKVTETEQRNLELENQIAQLKDDISKEDKLRLKQESNLLSEASSIESKKESTASLITKLHSLRKENKIIQQEQSQLEKLIQEYEVRSKKKEFKWEI</sequence>